<organism evidence="7 8">
    <name type="scientific">Microthlaspi erraticum</name>
    <dbReference type="NCBI Taxonomy" id="1685480"/>
    <lineage>
        <taxon>Eukaryota</taxon>
        <taxon>Viridiplantae</taxon>
        <taxon>Streptophyta</taxon>
        <taxon>Embryophyta</taxon>
        <taxon>Tracheophyta</taxon>
        <taxon>Spermatophyta</taxon>
        <taxon>Magnoliopsida</taxon>
        <taxon>eudicotyledons</taxon>
        <taxon>Gunneridae</taxon>
        <taxon>Pentapetalae</taxon>
        <taxon>rosids</taxon>
        <taxon>malvids</taxon>
        <taxon>Brassicales</taxon>
        <taxon>Brassicaceae</taxon>
        <taxon>Coluteocarpeae</taxon>
        <taxon>Microthlaspi</taxon>
    </lineage>
</organism>
<dbReference type="AlphaFoldDB" id="A0A6D2LCC5"/>
<dbReference type="OrthoDB" id="1094581at2759"/>
<evidence type="ECO:0000256" key="2">
    <source>
        <dbReference type="ARBA" id="ARBA00022771"/>
    </source>
</evidence>
<evidence type="ECO:0000256" key="3">
    <source>
        <dbReference type="ARBA" id="ARBA00022833"/>
    </source>
</evidence>
<keyword evidence="2 4" id="KW-0863">Zinc-finger</keyword>
<dbReference type="Pfam" id="PF04434">
    <property type="entry name" value="SWIM"/>
    <property type="match status" value="1"/>
</dbReference>
<evidence type="ECO:0000256" key="5">
    <source>
        <dbReference type="SAM" id="MobiDB-lite"/>
    </source>
</evidence>
<evidence type="ECO:0000256" key="1">
    <source>
        <dbReference type="ARBA" id="ARBA00022723"/>
    </source>
</evidence>
<feature type="domain" description="SWIM-type" evidence="6">
    <location>
        <begin position="157"/>
        <end position="189"/>
    </location>
</feature>
<evidence type="ECO:0000313" key="8">
    <source>
        <dbReference type="Proteomes" id="UP000467841"/>
    </source>
</evidence>
<keyword evidence="1" id="KW-0479">Metal-binding</keyword>
<reference evidence="7" key="1">
    <citation type="submission" date="2020-01" db="EMBL/GenBank/DDBJ databases">
        <authorList>
            <person name="Mishra B."/>
        </authorList>
    </citation>
    <scope>NUCLEOTIDE SEQUENCE [LARGE SCALE GENOMIC DNA]</scope>
</reference>
<feature type="region of interest" description="Disordered" evidence="5">
    <location>
        <begin position="1"/>
        <end position="24"/>
    </location>
</feature>
<protein>
    <recommendedName>
        <fullName evidence="6">SWIM-type domain-containing protein</fullName>
    </recommendedName>
</protein>
<proteinExistence type="predicted"/>
<dbReference type="SMART" id="SM00575">
    <property type="entry name" value="ZnF_PMZ"/>
    <property type="match status" value="1"/>
</dbReference>
<feature type="region of interest" description="Disordered" evidence="5">
    <location>
        <begin position="217"/>
        <end position="258"/>
    </location>
</feature>
<evidence type="ECO:0000313" key="7">
    <source>
        <dbReference type="EMBL" id="CAA7057334.1"/>
    </source>
</evidence>
<name>A0A6D2LCC5_9BRAS</name>
<comment type="caution">
    <text evidence="7">The sequence shown here is derived from an EMBL/GenBank/DDBJ whole genome shotgun (WGS) entry which is preliminary data.</text>
</comment>
<dbReference type="InterPro" id="IPR007527">
    <property type="entry name" value="Znf_SWIM"/>
</dbReference>
<keyword evidence="3" id="KW-0862">Zinc</keyword>
<dbReference type="InterPro" id="IPR006564">
    <property type="entry name" value="Znf_PMZ"/>
</dbReference>
<dbReference type="GO" id="GO:0008270">
    <property type="term" value="F:zinc ion binding"/>
    <property type="evidence" value="ECO:0007669"/>
    <property type="project" value="UniProtKB-KW"/>
</dbReference>
<gene>
    <name evidence="7" type="ORF">MERR_LOCUS44570</name>
</gene>
<evidence type="ECO:0000259" key="6">
    <source>
        <dbReference type="PROSITE" id="PS50966"/>
    </source>
</evidence>
<keyword evidence="8" id="KW-1185">Reference proteome</keyword>
<dbReference type="Proteomes" id="UP000467841">
    <property type="component" value="Unassembled WGS sequence"/>
</dbReference>
<evidence type="ECO:0000256" key="4">
    <source>
        <dbReference type="PROSITE-ProRule" id="PRU00325"/>
    </source>
</evidence>
<feature type="compositionally biased region" description="Basic and acidic residues" evidence="5">
    <location>
        <begin position="1"/>
        <end position="21"/>
    </location>
</feature>
<dbReference type="PROSITE" id="PS50966">
    <property type="entry name" value="ZF_SWIM"/>
    <property type="match status" value="1"/>
</dbReference>
<sequence length="282" mass="31518">MLENQRKATLEVDSPHQEDNHLPSQRSLVSAYDYSCFPLPSKNTETLLPQGFSHSQTAFYCATKQSLTLMTSNAAEQLNKALRGGRKSPIMELLKFVQDMMTRWFNARRNKSLRNRGSCTPEVDKVLTANLAACKGSRINSISSWSAQIVGPFGEKHQVMLKEKRCSCRVFDKLKIPCGHAMMAADRLGISYSSLLVNTLKPSIWVDTYEELITPPEDAVDYDMPPTVGEKNVMPPNTKRPPGRPKEIRIPSTGCKGQKGSAEQVLTMLGCRTQQDQLQKPD</sequence>
<dbReference type="EMBL" id="CACVBM020001684">
    <property type="protein sequence ID" value="CAA7057334.1"/>
    <property type="molecule type" value="Genomic_DNA"/>
</dbReference>
<accession>A0A6D2LCC5</accession>